<feature type="region of interest" description="Disordered" evidence="6">
    <location>
        <begin position="76"/>
        <end position="97"/>
    </location>
</feature>
<evidence type="ECO:0000256" key="4">
    <source>
        <dbReference type="ARBA" id="ARBA00022840"/>
    </source>
</evidence>
<gene>
    <name evidence="8" type="ORF">DERF_008604</name>
</gene>
<reference evidence="8" key="2">
    <citation type="journal article" date="2022" name="Res Sq">
        <title>Comparative Genomics Reveals Insights into the Divergent Evolution of Astigmatic Mites and Household Pest Adaptations.</title>
        <authorList>
            <person name="Xiong Q."/>
            <person name="Wan A.T.-Y."/>
            <person name="Liu X.-Y."/>
            <person name="Fung C.S.-H."/>
            <person name="Xiao X."/>
            <person name="Malainual N."/>
            <person name="Hou J."/>
            <person name="Wang L."/>
            <person name="Wang M."/>
            <person name="Yang K."/>
            <person name="Cui Y."/>
            <person name="Leung E."/>
            <person name="Nong W."/>
            <person name="Shin S.-K."/>
            <person name="Au S."/>
            <person name="Jeong K.Y."/>
            <person name="Chew F.T."/>
            <person name="Hui J."/>
            <person name="Leung T.F."/>
            <person name="Tungtrongchitr A."/>
            <person name="Zhong N."/>
            <person name="Liu Z."/>
            <person name="Tsui S."/>
        </authorList>
    </citation>
    <scope>NUCLEOTIDE SEQUENCE</scope>
    <source>
        <strain evidence="8">Derf</strain>
        <tissue evidence="8">Whole organism</tissue>
    </source>
</reference>
<protein>
    <recommendedName>
        <fullName evidence="7">Protein kinase domain-containing protein</fullName>
    </recommendedName>
</protein>
<dbReference type="GO" id="GO:0005829">
    <property type="term" value="C:cytosol"/>
    <property type="evidence" value="ECO:0007669"/>
    <property type="project" value="TreeGrafter"/>
</dbReference>
<evidence type="ECO:0000256" key="3">
    <source>
        <dbReference type="ARBA" id="ARBA00022777"/>
    </source>
</evidence>
<feature type="compositionally biased region" description="Acidic residues" evidence="6">
    <location>
        <begin position="474"/>
        <end position="493"/>
    </location>
</feature>
<dbReference type="GO" id="GO:0010506">
    <property type="term" value="P:regulation of autophagy"/>
    <property type="evidence" value="ECO:0007669"/>
    <property type="project" value="InterPro"/>
</dbReference>
<dbReference type="GO" id="GO:0005776">
    <property type="term" value="C:autophagosome"/>
    <property type="evidence" value="ECO:0007669"/>
    <property type="project" value="TreeGrafter"/>
</dbReference>
<evidence type="ECO:0000313" key="9">
    <source>
        <dbReference type="Proteomes" id="UP000790347"/>
    </source>
</evidence>
<feature type="region of interest" description="Disordered" evidence="6">
    <location>
        <begin position="473"/>
        <end position="496"/>
    </location>
</feature>
<organism evidence="8 9">
    <name type="scientific">Dermatophagoides farinae</name>
    <name type="common">American house dust mite</name>
    <dbReference type="NCBI Taxonomy" id="6954"/>
    <lineage>
        <taxon>Eukaryota</taxon>
        <taxon>Metazoa</taxon>
        <taxon>Ecdysozoa</taxon>
        <taxon>Arthropoda</taxon>
        <taxon>Chelicerata</taxon>
        <taxon>Arachnida</taxon>
        <taxon>Acari</taxon>
        <taxon>Acariformes</taxon>
        <taxon>Sarcoptiformes</taxon>
        <taxon>Astigmata</taxon>
        <taxon>Psoroptidia</taxon>
        <taxon>Analgoidea</taxon>
        <taxon>Pyroglyphidae</taxon>
        <taxon>Dermatophagoidinae</taxon>
        <taxon>Dermatophagoides</taxon>
    </lineage>
</organism>
<dbReference type="PANTHER" id="PTHR24348">
    <property type="entry name" value="SERINE/THREONINE-PROTEIN KINASE UNC-51-RELATED"/>
    <property type="match status" value="1"/>
</dbReference>
<proteinExistence type="predicted"/>
<evidence type="ECO:0000256" key="6">
    <source>
        <dbReference type="SAM" id="MobiDB-lite"/>
    </source>
</evidence>
<keyword evidence="2 5" id="KW-0547">Nucleotide-binding</keyword>
<feature type="region of interest" description="Disordered" evidence="6">
    <location>
        <begin position="1"/>
        <end position="27"/>
    </location>
</feature>
<dbReference type="InterPro" id="IPR000719">
    <property type="entry name" value="Prot_kinase_dom"/>
</dbReference>
<keyword evidence="9" id="KW-1185">Reference proteome</keyword>
<feature type="region of interest" description="Disordered" evidence="6">
    <location>
        <begin position="40"/>
        <end position="59"/>
    </location>
</feature>
<dbReference type="InterPro" id="IPR011009">
    <property type="entry name" value="Kinase-like_dom_sf"/>
</dbReference>
<dbReference type="Gene3D" id="1.10.510.10">
    <property type="entry name" value="Transferase(Phosphotransferase) domain 1"/>
    <property type="match status" value="1"/>
</dbReference>
<dbReference type="GO" id="GO:0005524">
    <property type="term" value="F:ATP binding"/>
    <property type="evidence" value="ECO:0007669"/>
    <property type="project" value="UniProtKB-UniRule"/>
</dbReference>
<comment type="caution">
    <text evidence="8">The sequence shown here is derived from an EMBL/GenBank/DDBJ whole genome shotgun (WGS) entry which is preliminary data.</text>
</comment>
<evidence type="ECO:0000256" key="5">
    <source>
        <dbReference type="PROSITE-ProRule" id="PRU10141"/>
    </source>
</evidence>
<dbReference type="SUPFAM" id="SSF56112">
    <property type="entry name" value="Protein kinase-like (PK-like)"/>
    <property type="match status" value="1"/>
</dbReference>
<dbReference type="InterPro" id="IPR008271">
    <property type="entry name" value="Ser/Thr_kinase_AS"/>
</dbReference>
<dbReference type="PROSITE" id="PS00108">
    <property type="entry name" value="PROTEIN_KINASE_ST"/>
    <property type="match status" value="1"/>
</dbReference>
<evidence type="ECO:0000256" key="1">
    <source>
        <dbReference type="ARBA" id="ARBA00022679"/>
    </source>
</evidence>
<dbReference type="PROSITE" id="PS50011">
    <property type="entry name" value="PROTEIN_KINASE_DOM"/>
    <property type="match status" value="1"/>
</dbReference>
<reference evidence="8" key="1">
    <citation type="submission" date="2013-05" db="EMBL/GenBank/DDBJ databases">
        <authorList>
            <person name="Yim A.K.Y."/>
            <person name="Chan T.F."/>
            <person name="Ji K.M."/>
            <person name="Liu X.Y."/>
            <person name="Zhou J.W."/>
            <person name="Li R.Q."/>
            <person name="Yang K.Y."/>
            <person name="Li J."/>
            <person name="Li M."/>
            <person name="Law P.T.W."/>
            <person name="Wu Y.L."/>
            <person name="Cai Z.L."/>
            <person name="Qin H."/>
            <person name="Bao Y."/>
            <person name="Leung R.K.K."/>
            <person name="Ng P.K.S."/>
            <person name="Zou J."/>
            <person name="Zhong X.J."/>
            <person name="Ran P.X."/>
            <person name="Zhong N.S."/>
            <person name="Liu Z.G."/>
            <person name="Tsui S.K.W."/>
        </authorList>
    </citation>
    <scope>NUCLEOTIDE SEQUENCE</scope>
    <source>
        <strain evidence="8">Derf</strain>
        <tissue evidence="8">Whole organism</tissue>
    </source>
</reference>
<dbReference type="GO" id="GO:0000407">
    <property type="term" value="C:phagophore assembly site"/>
    <property type="evidence" value="ECO:0007669"/>
    <property type="project" value="TreeGrafter"/>
</dbReference>
<dbReference type="GO" id="GO:0004674">
    <property type="term" value="F:protein serine/threonine kinase activity"/>
    <property type="evidence" value="ECO:0007669"/>
    <property type="project" value="InterPro"/>
</dbReference>
<keyword evidence="1" id="KW-0808">Transferase</keyword>
<dbReference type="InterPro" id="IPR017441">
    <property type="entry name" value="Protein_kinase_ATP_BS"/>
</dbReference>
<dbReference type="Proteomes" id="UP000790347">
    <property type="component" value="Unassembled WGS sequence"/>
</dbReference>
<dbReference type="SMART" id="SM00220">
    <property type="entry name" value="S_TKc"/>
    <property type="match status" value="1"/>
</dbReference>
<dbReference type="EMBL" id="ASGP02000003">
    <property type="protein sequence ID" value="KAH9517999.1"/>
    <property type="molecule type" value="Genomic_DNA"/>
</dbReference>
<keyword evidence="3" id="KW-0418">Kinase</keyword>
<feature type="compositionally biased region" description="Basic residues" evidence="6">
    <location>
        <begin position="518"/>
        <end position="529"/>
    </location>
</feature>
<dbReference type="Pfam" id="PF00069">
    <property type="entry name" value="Pkinase"/>
    <property type="match status" value="1"/>
</dbReference>
<keyword evidence="4 5" id="KW-0067">ATP-binding</keyword>
<feature type="domain" description="Protein kinase" evidence="7">
    <location>
        <begin position="142"/>
        <end position="446"/>
    </location>
</feature>
<feature type="binding site" evidence="5">
    <location>
        <position position="171"/>
    </location>
    <ligand>
        <name>ATP</name>
        <dbReference type="ChEBI" id="CHEBI:30616"/>
    </ligand>
</feature>
<dbReference type="InterPro" id="IPR045269">
    <property type="entry name" value="Atg1-like"/>
</dbReference>
<name>A0A922I203_DERFA</name>
<sequence length="535" mass="63332">MEKNRSNEDGTEQQQQQQQQCDDDPSEMIANLMVKNERMKRIIFTKKGGQQQKQQQQQQQQTAMIEELQQLLDDKKVQQKKQQQQQQPNQGRLLNSDEKQSIIKKENIYMNNNNVYNVDGQDNDDNTIIVPETPKWLQFNGYQYQKILGEGTYGKIFCARNIKNGEMVAIKQIDRNNPSIQQWLDNGCLDREMKITLAIRHQNLIGAIDVLKFRSIAFIVMPLIDGGNIRQLMFRQRRPFNERRTKKLFYDMAKGMNYLHRNRIVHRDLKLENLLIHRQYDRLMIGDFGFAKILPSTSSMAIVDSTNMMTTMRRKFDKNQCNSPCGTIEYTAPEVNLIRLNYLENSQFNNQQSYDGKAADIYSMGICLFEMLYFCNTFIKPEEYLQEMNILQRVQLVYRRQMTQQWTENNRVKISTKCSQLLIRLLQINAEQRPTIIEIIENDPWLYRINHREQAKREKLRQITTLIHEYMAMNDDDNDDNNDNDDDNDDYGGGEENQSLVMMKNLEFKQNQTMTNNNKKKLSKTKTMKIRTLDR</sequence>
<feature type="region of interest" description="Disordered" evidence="6">
    <location>
        <begin position="513"/>
        <end position="535"/>
    </location>
</feature>
<evidence type="ECO:0000313" key="8">
    <source>
        <dbReference type="EMBL" id="KAH9517999.1"/>
    </source>
</evidence>
<accession>A0A922I203</accession>
<evidence type="ECO:0000256" key="2">
    <source>
        <dbReference type="ARBA" id="ARBA00022741"/>
    </source>
</evidence>
<dbReference type="GO" id="GO:0016020">
    <property type="term" value="C:membrane"/>
    <property type="evidence" value="ECO:0007669"/>
    <property type="project" value="TreeGrafter"/>
</dbReference>
<dbReference type="GO" id="GO:0000045">
    <property type="term" value="P:autophagosome assembly"/>
    <property type="evidence" value="ECO:0007669"/>
    <property type="project" value="TreeGrafter"/>
</dbReference>
<dbReference type="AlphaFoldDB" id="A0A922I203"/>
<evidence type="ECO:0000259" key="7">
    <source>
        <dbReference type="PROSITE" id="PS50011"/>
    </source>
</evidence>
<feature type="compositionally biased region" description="Low complexity" evidence="6">
    <location>
        <begin position="46"/>
        <end position="59"/>
    </location>
</feature>
<dbReference type="PROSITE" id="PS00107">
    <property type="entry name" value="PROTEIN_KINASE_ATP"/>
    <property type="match status" value="1"/>
</dbReference>
<dbReference type="PANTHER" id="PTHR24348:SF22">
    <property type="entry name" value="NON-SPECIFIC SERINE_THREONINE PROTEIN KINASE"/>
    <property type="match status" value="1"/>
</dbReference>